<comment type="caution">
    <text evidence="3">The sequence shown here is derived from an EMBL/GenBank/DDBJ whole genome shotgun (WGS) entry which is preliminary data.</text>
</comment>
<dbReference type="PANTHER" id="PTHR24028:SF146">
    <property type="entry name" value="CADHERIN 96CB, ISOFORM D-RELATED"/>
    <property type="match status" value="1"/>
</dbReference>
<protein>
    <recommendedName>
        <fullName evidence="6">Cadherin domain-containing protein</fullName>
    </recommendedName>
</protein>
<evidence type="ECO:0000313" key="3">
    <source>
        <dbReference type="EMBL" id="CAF0789746.1"/>
    </source>
</evidence>
<proteinExistence type="predicted"/>
<evidence type="ECO:0000313" key="4">
    <source>
        <dbReference type="EMBL" id="CAF3572206.1"/>
    </source>
</evidence>
<dbReference type="EMBL" id="CAJNOK010001037">
    <property type="protein sequence ID" value="CAF0789746.1"/>
    <property type="molecule type" value="Genomic_DNA"/>
</dbReference>
<keyword evidence="1" id="KW-0325">Glycoprotein</keyword>
<dbReference type="Proteomes" id="UP000682733">
    <property type="component" value="Unassembled WGS sequence"/>
</dbReference>
<dbReference type="SUPFAM" id="SSF49313">
    <property type="entry name" value="Cadherin-like"/>
    <property type="match status" value="1"/>
</dbReference>
<dbReference type="InterPro" id="IPR015919">
    <property type="entry name" value="Cadherin-like_sf"/>
</dbReference>
<evidence type="ECO:0000313" key="5">
    <source>
        <dbReference type="Proteomes" id="UP000677228"/>
    </source>
</evidence>
<dbReference type="GO" id="GO:0005886">
    <property type="term" value="C:plasma membrane"/>
    <property type="evidence" value="ECO:0007669"/>
    <property type="project" value="TreeGrafter"/>
</dbReference>
<keyword evidence="2" id="KW-0812">Transmembrane</keyword>
<evidence type="ECO:0000256" key="1">
    <source>
        <dbReference type="ARBA" id="ARBA00023180"/>
    </source>
</evidence>
<sequence length="656" mass="76766">SYIQLRDLNLPLAQIEIYDEQHHEQCLNCNYSIRETNLLIIDENSLKLNVNSTTIVQLLTHLNNSSLFDYDYVSILIHIDTWKNSTPAIHSTKILPLILCFDKNYLLTKSDTIYLQLDENFELNKTILSQNSYQCYQNRTKLLTNVKYNLIDKDKTFEIDNTNSLILVKHLDEEVKKIYDLTIIETYNSTDQIMSTIKFDTCRRKVRIFIMDYYNEPVVCFTQPYYIFHLLSSEITYGTFIGNIRSSNDTITTCTYSSLSNLVFIHPQNGSIYLKSNISSKYLYEFQIKGEDSKMPSLNNIVSIRLIIEYINQYAPKLLYPNNENELIFHIPSNLIGNDNQMFLFQMKGYDPDNYENENQTMTIPTIKYYLHEPTYLFKIKRFNGKIFINLSQKNISSTYNLTVILIDYGLPVLTTNYTFIIHFKFDKQEIKDAIKSSMSNELTLSSSNSWILILICFFIIITLLSTMITILNCVRRTSLEKQKLNKNNGKTWKNGSIATDQYLININQSPSDNDEKIRRNDYMAESPPPQISRFDDSTVNTSSLTSSMKRDPFQQVNTLNMSGTYKRERVYPVLSDHKTSSSGTVKLNGIYFDSKHLIDNDDHYQKHFNHRPYSSSFDKHVPPPQYINFFDQNFDKLHEKKSQNTSYYPNRIENN</sequence>
<organism evidence="3 5">
    <name type="scientific">Didymodactylos carnosus</name>
    <dbReference type="NCBI Taxonomy" id="1234261"/>
    <lineage>
        <taxon>Eukaryota</taxon>
        <taxon>Metazoa</taxon>
        <taxon>Spiralia</taxon>
        <taxon>Gnathifera</taxon>
        <taxon>Rotifera</taxon>
        <taxon>Eurotatoria</taxon>
        <taxon>Bdelloidea</taxon>
        <taxon>Philodinida</taxon>
        <taxon>Philodinidae</taxon>
        <taxon>Didymodactylos</taxon>
    </lineage>
</organism>
<dbReference type="PANTHER" id="PTHR24028">
    <property type="entry name" value="CADHERIN-87A"/>
    <property type="match status" value="1"/>
</dbReference>
<gene>
    <name evidence="3" type="ORF">OVA965_LOCUS4069</name>
    <name evidence="4" type="ORF">TMI583_LOCUS4067</name>
</gene>
<dbReference type="Proteomes" id="UP000677228">
    <property type="component" value="Unassembled WGS sequence"/>
</dbReference>
<evidence type="ECO:0008006" key="6">
    <source>
        <dbReference type="Google" id="ProtNLM"/>
    </source>
</evidence>
<dbReference type="InterPro" id="IPR050174">
    <property type="entry name" value="Protocadherin/Cadherin-CA"/>
</dbReference>
<evidence type="ECO:0000256" key="2">
    <source>
        <dbReference type="SAM" id="Phobius"/>
    </source>
</evidence>
<feature type="non-terminal residue" evidence="3">
    <location>
        <position position="656"/>
    </location>
</feature>
<feature type="transmembrane region" description="Helical" evidence="2">
    <location>
        <begin position="451"/>
        <end position="475"/>
    </location>
</feature>
<accession>A0A8S2CWC4</accession>
<dbReference type="AlphaFoldDB" id="A0A8S2CWC4"/>
<reference evidence="3" key="1">
    <citation type="submission" date="2021-02" db="EMBL/GenBank/DDBJ databases">
        <authorList>
            <person name="Nowell W R."/>
        </authorList>
    </citation>
    <scope>NUCLEOTIDE SEQUENCE</scope>
</reference>
<dbReference type="GO" id="GO:0005509">
    <property type="term" value="F:calcium ion binding"/>
    <property type="evidence" value="ECO:0007669"/>
    <property type="project" value="InterPro"/>
</dbReference>
<keyword evidence="2" id="KW-0472">Membrane</keyword>
<name>A0A8S2CWC4_9BILA</name>
<dbReference type="GO" id="GO:0007155">
    <property type="term" value="P:cell adhesion"/>
    <property type="evidence" value="ECO:0007669"/>
    <property type="project" value="TreeGrafter"/>
</dbReference>
<dbReference type="EMBL" id="CAJOBA010001037">
    <property type="protein sequence ID" value="CAF3572206.1"/>
    <property type="molecule type" value="Genomic_DNA"/>
</dbReference>
<keyword evidence="2" id="KW-1133">Transmembrane helix</keyword>